<dbReference type="OrthoDB" id="603684at2759"/>
<evidence type="ECO:0000256" key="1">
    <source>
        <dbReference type="PROSITE-ProRule" id="PRU00221"/>
    </source>
</evidence>
<name>A0A833R9X2_9POAL</name>
<sequence length="431" mass="47517">MAMSSSNAGTHTNAGASSTNTSQEPQMAASASNAGTSGDSGVSDVGVNDAGISVGANIGDHPLAPMYTLIDTIQQETGYIRSMAAVHNWVLFTGSDNSLVRVWRKGHAFEHFSSSSGPINSMLLQHLEARIFCAHDDGAITVWERITGGVFKKIKRLQTVSDFLHKSISFTHDKAVSCLCLSGDGGEFIYSGSKDHTVKVWRIRGIGTWKLVETIRDHKGPIDALATHASALSSASSDGTMNLWIRELYGKKEDKVRHKLKRTCVFSGAVVNAINLDVDDFMYAGLSDGKVMSWSLYTVLMTKDDKPEIMSIHKAAVTCLASLRFGPFVFSGSIDRTICVWRRQLVDRESFGPLHTIVMVLKGHSGPVRCIETDFDWEADATGARGWWVVYSASTDGVLKVWRVYDRPMPRQYVRKSEHRLQVELRRLRSI</sequence>
<dbReference type="PROSITE" id="PS50294">
    <property type="entry name" value="WD_REPEATS_REGION"/>
    <property type="match status" value="1"/>
</dbReference>
<organism evidence="3 4">
    <name type="scientific">Carex littledalei</name>
    <dbReference type="NCBI Taxonomy" id="544730"/>
    <lineage>
        <taxon>Eukaryota</taxon>
        <taxon>Viridiplantae</taxon>
        <taxon>Streptophyta</taxon>
        <taxon>Embryophyta</taxon>
        <taxon>Tracheophyta</taxon>
        <taxon>Spermatophyta</taxon>
        <taxon>Magnoliopsida</taxon>
        <taxon>Liliopsida</taxon>
        <taxon>Poales</taxon>
        <taxon>Cyperaceae</taxon>
        <taxon>Cyperoideae</taxon>
        <taxon>Cariceae</taxon>
        <taxon>Carex</taxon>
        <taxon>Carex subgen. Euthyceras</taxon>
    </lineage>
</organism>
<evidence type="ECO:0000313" key="3">
    <source>
        <dbReference type="EMBL" id="KAF3337502.1"/>
    </source>
</evidence>
<feature type="repeat" description="WD" evidence="1">
    <location>
        <begin position="310"/>
        <end position="341"/>
    </location>
</feature>
<dbReference type="Proteomes" id="UP000623129">
    <property type="component" value="Unassembled WGS sequence"/>
</dbReference>
<dbReference type="InterPro" id="IPR015943">
    <property type="entry name" value="WD40/YVTN_repeat-like_dom_sf"/>
</dbReference>
<evidence type="ECO:0000256" key="2">
    <source>
        <dbReference type="SAM" id="MobiDB-lite"/>
    </source>
</evidence>
<feature type="compositionally biased region" description="Polar residues" evidence="2">
    <location>
        <begin position="1"/>
        <end position="36"/>
    </location>
</feature>
<dbReference type="PANTHER" id="PTHR22844:SF387">
    <property type="entry name" value="F3I6.5 PROTEIN"/>
    <property type="match status" value="1"/>
</dbReference>
<evidence type="ECO:0000313" key="4">
    <source>
        <dbReference type="Proteomes" id="UP000623129"/>
    </source>
</evidence>
<dbReference type="SUPFAM" id="SSF50978">
    <property type="entry name" value="WD40 repeat-like"/>
    <property type="match status" value="1"/>
</dbReference>
<proteinExistence type="predicted"/>
<dbReference type="InterPro" id="IPR045182">
    <property type="entry name" value="JINGUBANG-like"/>
</dbReference>
<keyword evidence="1" id="KW-0853">WD repeat</keyword>
<dbReference type="InterPro" id="IPR001680">
    <property type="entry name" value="WD40_rpt"/>
</dbReference>
<dbReference type="PANTHER" id="PTHR22844">
    <property type="entry name" value="F-BOX AND WD40 DOMAIN PROTEIN"/>
    <property type="match status" value="1"/>
</dbReference>
<dbReference type="SMART" id="SM00320">
    <property type="entry name" value="WD40"/>
    <property type="match status" value="7"/>
</dbReference>
<protein>
    <submittedName>
        <fullName evidence="3">WD repeat-containing protein 5</fullName>
    </submittedName>
</protein>
<dbReference type="Gene3D" id="2.130.10.10">
    <property type="entry name" value="YVTN repeat-like/Quinoprotein amine dehydrogenase"/>
    <property type="match status" value="3"/>
</dbReference>
<feature type="repeat" description="WD" evidence="1">
    <location>
        <begin position="169"/>
        <end position="204"/>
    </location>
</feature>
<feature type="region of interest" description="Disordered" evidence="2">
    <location>
        <begin position="1"/>
        <end position="42"/>
    </location>
</feature>
<feature type="repeat" description="WD" evidence="1">
    <location>
        <begin position="215"/>
        <end position="244"/>
    </location>
</feature>
<dbReference type="InterPro" id="IPR036322">
    <property type="entry name" value="WD40_repeat_dom_sf"/>
</dbReference>
<comment type="caution">
    <text evidence="3">The sequence shown here is derived from an EMBL/GenBank/DDBJ whole genome shotgun (WGS) entry which is preliminary data.</text>
</comment>
<dbReference type="Pfam" id="PF00400">
    <property type="entry name" value="WD40"/>
    <property type="match status" value="3"/>
</dbReference>
<accession>A0A833R9X2</accession>
<dbReference type="AlphaFoldDB" id="A0A833R9X2"/>
<gene>
    <name evidence="3" type="ORF">FCM35_KLT18089</name>
</gene>
<keyword evidence="4" id="KW-1185">Reference proteome</keyword>
<reference evidence="3" key="1">
    <citation type="submission" date="2020-01" db="EMBL/GenBank/DDBJ databases">
        <title>Genome sequence of Kobresia littledalei, the first chromosome-level genome in the family Cyperaceae.</title>
        <authorList>
            <person name="Qu G."/>
        </authorList>
    </citation>
    <scope>NUCLEOTIDE SEQUENCE</scope>
    <source>
        <strain evidence="3">C.B.Clarke</strain>
        <tissue evidence="3">Leaf</tissue>
    </source>
</reference>
<dbReference type="EMBL" id="SWLB01000006">
    <property type="protein sequence ID" value="KAF3337502.1"/>
    <property type="molecule type" value="Genomic_DNA"/>
</dbReference>
<dbReference type="PROSITE" id="PS50082">
    <property type="entry name" value="WD_REPEATS_2"/>
    <property type="match status" value="3"/>
</dbReference>